<sequence>MGRVKKGQKVQRKDLCAMVGGIDALVRTMRSFNISKTDTSYSSRIWSKLSQRLFGQDHKKNRHWLWVMWTTNRNGVRDLVTEQQTNDPQVMNNKATDCKTEEPSVFKTDKNDDERQVTEDEQQDVSLHNIVLVEEAITAVEVVSDQSDGEDVQQNVSLQDIVQVEEDITDVEVVLDQSDGEDEQQNIDQVEEAFTDVEVVLDQSDGEDEQQNIDQVEEDFTYVEVVLDQSDGEDEQENVSLQSGVQTEHGKRGNTKQCSKRFIITVNRENWQTVVPLHGSTKLRQPWTHVLYNSFKKKNPCCTLSFRSQHIKTPHSRKINSPYLNITAVCTFPSCSAKYYFKRKKEPVGDDPVKIYVLQRGQIAHKKSE</sequence>
<reference evidence="2" key="1">
    <citation type="submission" date="2023-08" db="EMBL/GenBank/DDBJ databases">
        <title>Pelteobagrus vachellii genome.</title>
        <authorList>
            <person name="Liu H."/>
        </authorList>
    </citation>
    <scope>NUCLEOTIDE SEQUENCE</scope>
    <source>
        <strain evidence="2">PRFRI_2022a</strain>
        <tissue evidence="2">Muscle</tissue>
    </source>
</reference>
<feature type="compositionally biased region" description="Basic and acidic residues" evidence="1">
    <location>
        <begin position="96"/>
        <end position="118"/>
    </location>
</feature>
<keyword evidence="3" id="KW-1185">Reference proteome</keyword>
<proteinExistence type="predicted"/>
<name>A0AA88IKF4_TACVA</name>
<gene>
    <name evidence="2" type="ORF">Q7C36_022188</name>
</gene>
<evidence type="ECO:0000313" key="2">
    <source>
        <dbReference type="EMBL" id="KAK2818255.1"/>
    </source>
</evidence>
<dbReference type="Proteomes" id="UP001187315">
    <property type="component" value="Unassembled WGS sequence"/>
</dbReference>
<dbReference type="EMBL" id="JAVHJS010000024">
    <property type="protein sequence ID" value="KAK2818255.1"/>
    <property type="molecule type" value="Genomic_DNA"/>
</dbReference>
<evidence type="ECO:0000256" key="1">
    <source>
        <dbReference type="SAM" id="MobiDB-lite"/>
    </source>
</evidence>
<feature type="region of interest" description="Disordered" evidence="1">
    <location>
        <begin position="83"/>
        <end position="123"/>
    </location>
</feature>
<dbReference type="AlphaFoldDB" id="A0AA88IKF4"/>
<organism evidence="2 3">
    <name type="scientific">Tachysurus vachellii</name>
    <name type="common">Darkbarbel catfish</name>
    <name type="synonym">Pelteobagrus vachellii</name>
    <dbReference type="NCBI Taxonomy" id="175792"/>
    <lineage>
        <taxon>Eukaryota</taxon>
        <taxon>Metazoa</taxon>
        <taxon>Chordata</taxon>
        <taxon>Craniata</taxon>
        <taxon>Vertebrata</taxon>
        <taxon>Euteleostomi</taxon>
        <taxon>Actinopterygii</taxon>
        <taxon>Neopterygii</taxon>
        <taxon>Teleostei</taxon>
        <taxon>Ostariophysi</taxon>
        <taxon>Siluriformes</taxon>
        <taxon>Bagridae</taxon>
        <taxon>Tachysurus</taxon>
    </lineage>
</organism>
<feature type="compositionally biased region" description="Polar residues" evidence="1">
    <location>
        <begin position="83"/>
        <end position="95"/>
    </location>
</feature>
<protein>
    <submittedName>
        <fullName evidence="2">Uncharacterized protein</fullName>
    </submittedName>
</protein>
<accession>A0AA88IKF4</accession>
<comment type="caution">
    <text evidence="2">The sequence shown here is derived from an EMBL/GenBank/DDBJ whole genome shotgun (WGS) entry which is preliminary data.</text>
</comment>
<evidence type="ECO:0000313" key="3">
    <source>
        <dbReference type="Proteomes" id="UP001187315"/>
    </source>
</evidence>